<dbReference type="Proteomes" id="UP000245391">
    <property type="component" value="Unassembled WGS sequence"/>
</dbReference>
<gene>
    <name evidence="3" type="ORF">DF947_05735</name>
</gene>
<keyword evidence="1" id="KW-0472">Membrane</keyword>
<evidence type="ECO:0000256" key="1">
    <source>
        <dbReference type="SAM" id="Phobius"/>
    </source>
</evidence>
<organism evidence="3 4">
    <name type="scientific">Pedobacter paludis</name>
    <dbReference type="NCBI Taxonomy" id="2203212"/>
    <lineage>
        <taxon>Bacteria</taxon>
        <taxon>Pseudomonadati</taxon>
        <taxon>Bacteroidota</taxon>
        <taxon>Sphingobacteriia</taxon>
        <taxon>Sphingobacteriales</taxon>
        <taxon>Sphingobacteriaceae</taxon>
        <taxon>Pedobacter</taxon>
    </lineage>
</organism>
<evidence type="ECO:0000313" key="4">
    <source>
        <dbReference type="Proteomes" id="UP000245391"/>
    </source>
</evidence>
<name>A0A317F1D8_9SPHI</name>
<dbReference type="Pfam" id="PF17032">
    <property type="entry name" value="Zn_ribbon_15"/>
    <property type="match status" value="1"/>
</dbReference>
<dbReference type="RefSeq" id="WP_109928748.1">
    <property type="nucleotide sequence ID" value="NZ_QGNY01000002.1"/>
</dbReference>
<evidence type="ECO:0000313" key="3">
    <source>
        <dbReference type="EMBL" id="PWS32575.1"/>
    </source>
</evidence>
<feature type="transmembrane region" description="Helical" evidence="1">
    <location>
        <begin position="88"/>
        <end position="111"/>
    </location>
</feature>
<comment type="caution">
    <text evidence="3">The sequence shown here is derived from an EMBL/GenBank/DDBJ whole genome shotgun (WGS) entry which is preliminary data.</text>
</comment>
<keyword evidence="1" id="KW-1133">Transmembrane helix</keyword>
<accession>A0A317F1D8</accession>
<sequence>MIFFFGTRATSVLTELVPNLSCQYCGEQRMYLVISSRYFHFFWIPMFPIGKSTYTVCNHCKQTLSINQMPQEYRIAIADQAAKAKTPVWQFAGLMIIGVCIAVPILIGIIAKITH</sequence>
<evidence type="ECO:0000259" key="2">
    <source>
        <dbReference type="Pfam" id="PF17032"/>
    </source>
</evidence>
<dbReference type="OrthoDB" id="766141at2"/>
<keyword evidence="4" id="KW-1185">Reference proteome</keyword>
<dbReference type="InterPro" id="IPR031493">
    <property type="entry name" value="Zinc_ribbon_15"/>
</dbReference>
<proteinExistence type="predicted"/>
<dbReference type="AlphaFoldDB" id="A0A317F1D8"/>
<protein>
    <recommendedName>
        <fullName evidence="2">Zinc-ribbon 15 domain-containing protein</fullName>
    </recommendedName>
</protein>
<keyword evidence="1" id="KW-0812">Transmembrane</keyword>
<dbReference type="EMBL" id="QGNY01000002">
    <property type="protein sequence ID" value="PWS32575.1"/>
    <property type="molecule type" value="Genomic_DNA"/>
</dbReference>
<reference evidence="4" key="1">
    <citation type="submission" date="2018-05" db="EMBL/GenBank/DDBJ databases">
        <title>Pedobacter paludis sp. nov., isolated from wetland soil.</title>
        <authorList>
            <person name="Zhang Y."/>
        </authorList>
    </citation>
    <scope>NUCLEOTIDE SEQUENCE [LARGE SCALE GENOMIC DNA]</scope>
    <source>
        <strain evidence="4">R-8</strain>
    </source>
</reference>
<feature type="domain" description="Zinc-ribbon 15" evidence="2">
    <location>
        <begin position="21"/>
        <end position="68"/>
    </location>
</feature>